<evidence type="ECO:0000256" key="1">
    <source>
        <dbReference type="SAM" id="Phobius"/>
    </source>
</evidence>
<gene>
    <name evidence="2" type="ORF">BST86_04460</name>
</gene>
<evidence type="ECO:0008006" key="4">
    <source>
        <dbReference type="Google" id="ProtNLM"/>
    </source>
</evidence>
<protein>
    <recommendedName>
        <fullName evidence="4">DUF4199 domain-containing protein</fullName>
    </recommendedName>
</protein>
<evidence type="ECO:0000313" key="2">
    <source>
        <dbReference type="EMBL" id="PRP66395.1"/>
    </source>
</evidence>
<feature type="transmembrane region" description="Helical" evidence="1">
    <location>
        <begin position="74"/>
        <end position="102"/>
    </location>
</feature>
<dbReference type="RefSeq" id="WP_105982233.1">
    <property type="nucleotide sequence ID" value="NZ_MQUC01000003.1"/>
</dbReference>
<organism evidence="2 3">
    <name type="scientific">Nonlabens agnitus</name>
    <dbReference type="NCBI Taxonomy" id="870484"/>
    <lineage>
        <taxon>Bacteria</taxon>
        <taxon>Pseudomonadati</taxon>
        <taxon>Bacteroidota</taxon>
        <taxon>Flavobacteriia</taxon>
        <taxon>Flavobacteriales</taxon>
        <taxon>Flavobacteriaceae</taxon>
        <taxon>Nonlabens</taxon>
    </lineage>
</organism>
<dbReference type="EMBL" id="MQUC01000003">
    <property type="protein sequence ID" value="PRP66395.1"/>
    <property type="molecule type" value="Genomic_DNA"/>
</dbReference>
<dbReference type="AlphaFoldDB" id="A0A2S9WSC7"/>
<dbReference type="Proteomes" id="UP000239532">
    <property type="component" value="Unassembled WGS sequence"/>
</dbReference>
<keyword evidence="3" id="KW-1185">Reference proteome</keyword>
<accession>A0A2S9WSC7</accession>
<feature type="transmembrane region" description="Helical" evidence="1">
    <location>
        <begin position="12"/>
        <end position="34"/>
    </location>
</feature>
<reference evidence="2 3" key="1">
    <citation type="submission" date="2016-11" db="EMBL/GenBank/DDBJ databases">
        <title>Trade-off between light-utilization and light-protection in marine flavobacteria.</title>
        <authorList>
            <person name="Kumagai Y."/>
        </authorList>
    </citation>
    <scope>NUCLEOTIDE SEQUENCE [LARGE SCALE GENOMIC DNA]</scope>
    <source>
        <strain evidence="2 3">JCM 17109</strain>
    </source>
</reference>
<keyword evidence="1" id="KW-1133">Transmembrane helix</keyword>
<keyword evidence="1" id="KW-0472">Membrane</keyword>
<comment type="caution">
    <text evidence="2">The sequence shown here is derived from an EMBL/GenBank/DDBJ whole genome shotgun (WGS) entry which is preliminary data.</text>
</comment>
<name>A0A2S9WSC7_9FLAO</name>
<dbReference type="OrthoDB" id="1143720at2"/>
<feature type="transmembrane region" description="Helical" evidence="1">
    <location>
        <begin position="122"/>
        <end position="146"/>
    </location>
</feature>
<proteinExistence type="predicted"/>
<keyword evidence="1" id="KW-0812">Transmembrane</keyword>
<feature type="transmembrane region" description="Helical" evidence="1">
    <location>
        <begin position="40"/>
        <end position="62"/>
    </location>
</feature>
<sequence>MLKQKGYSRIKYSWIYALIITGSIVILSILVFQLGLRQEWYVKALYIPIIFLGILSFIRDVVYNSAKKLKFKKLMFYAMRTGVFTCVFLYPLIMLFLIYYYSDGGMIKMRETVMGDAGDLRVLFSLELEIFMIVILSALVSSAIYLNRQDRPADL</sequence>
<evidence type="ECO:0000313" key="3">
    <source>
        <dbReference type="Proteomes" id="UP000239532"/>
    </source>
</evidence>